<keyword evidence="3" id="KW-1185">Reference proteome</keyword>
<dbReference type="EMBL" id="JAAKFY010000006">
    <property type="protein sequence ID" value="KAF3856788.1"/>
    <property type="molecule type" value="Genomic_DNA"/>
</dbReference>
<dbReference type="OrthoDB" id="6120497at2759"/>
<evidence type="ECO:0000259" key="1">
    <source>
        <dbReference type="Pfam" id="PF20700"/>
    </source>
</evidence>
<name>A0A7J5Z8W7_DISMA</name>
<organism evidence="2 3">
    <name type="scientific">Dissostichus mawsoni</name>
    <name type="common">Antarctic cod</name>
    <dbReference type="NCBI Taxonomy" id="36200"/>
    <lineage>
        <taxon>Eukaryota</taxon>
        <taxon>Metazoa</taxon>
        <taxon>Chordata</taxon>
        <taxon>Craniata</taxon>
        <taxon>Vertebrata</taxon>
        <taxon>Euteleostomi</taxon>
        <taxon>Actinopterygii</taxon>
        <taxon>Neopterygii</taxon>
        <taxon>Teleostei</taxon>
        <taxon>Neoteleostei</taxon>
        <taxon>Acanthomorphata</taxon>
        <taxon>Eupercaria</taxon>
        <taxon>Perciformes</taxon>
        <taxon>Notothenioidei</taxon>
        <taxon>Nototheniidae</taxon>
        <taxon>Dissostichus</taxon>
    </lineage>
</organism>
<dbReference type="InterPro" id="IPR049012">
    <property type="entry name" value="Mutator_transp_dom"/>
</dbReference>
<reference evidence="2 3" key="1">
    <citation type="submission" date="2020-03" db="EMBL/GenBank/DDBJ databases">
        <title>Dissostichus mawsoni Genome sequencing and assembly.</title>
        <authorList>
            <person name="Park H."/>
        </authorList>
    </citation>
    <scope>NUCLEOTIDE SEQUENCE [LARGE SCALE GENOMIC DNA]</scope>
    <source>
        <strain evidence="2">DM0001</strain>
        <tissue evidence="2">Muscle</tissue>
    </source>
</reference>
<protein>
    <recommendedName>
        <fullName evidence="1">Mutator-like transposase domain-containing protein</fullName>
    </recommendedName>
</protein>
<sequence length="234" mass="26357">MYTTRLQDETRKDVAFDVNVRMVLLAHELGLGYAALKKISKVLGIPALHLKTYQRHDKRVTGSSKAMEQESAKRMWARSVNRHQVRYTEMLSDGDSAAFREVVALNPYPGHEVVKLECINHAHKRMGTAFRKLSSQGKLGGKGVGKLTAKKCKTLQNYYRGAILNNQGSIDQMKAEIWAGLLHGMSTDDSPLHTRCNPSWCWYRKAEDNGETPGSHKLHSANFLKREVGQKLIP</sequence>
<evidence type="ECO:0000313" key="2">
    <source>
        <dbReference type="EMBL" id="KAF3856788.1"/>
    </source>
</evidence>
<proteinExistence type="predicted"/>
<dbReference type="Proteomes" id="UP000518266">
    <property type="component" value="Unassembled WGS sequence"/>
</dbReference>
<accession>A0A7J5Z8W7</accession>
<feature type="domain" description="Mutator-like transposase" evidence="1">
    <location>
        <begin position="61"/>
        <end position="201"/>
    </location>
</feature>
<dbReference type="AlphaFoldDB" id="A0A7J5Z8W7"/>
<evidence type="ECO:0000313" key="3">
    <source>
        <dbReference type="Proteomes" id="UP000518266"/>
    </source>
</evidence>
<gene>
    <name evidence="2" type="ORF">F7725_017511</name>
</gene>
<dbReference type="Pfam" id="PF20700">
    <property type="entry name" value="Mutator"/>
    <property type="match status" value="1"/>
</dbReference>
<feature type="non-terminal residue" evidence="2">
    <location>
        <position position="1"/>
    </location>
</feature>
<comment type="caution">
    <text evidence="2">The sequence shown here is derived from an EMBL/GenBank/DDBJ whole genome shotgun (WGS) entry which is preliminary data.</text>
</comment>